<feature type="modified residue" description="4-aspartylphosphate" evidence="10">
    <location>
        <position position="74"/>
    </location>
</feature>
<evidence type="ECO:0000256" key="10">
    <source>
        <dbReference type="PROSITE-ProRule" id="PRU00169"/>
    </source>
</evidence>
<keyword evidence="6 9" id="KW-0238">DNA-binding</keyword>
<evidence type="ECO:0000256" key="2">
    <source>
        <dbReference type="ARBA" id="ARBA00022490"/>
    </source>
</evidence>
<dbReference type="Proteomes" id="UP000675163">
    <property type="component" value="Unassembled WGS sequence"/>
</dbReference>
<feature type="domain" description="Response regulatory" evidence="12">
    <location>
        <begin position="21"/>
        <end position="139"/>
    </location>
</feature>
<evidence type="ECO:0000313" key="13">
    <source>
        <dbReference type="EMBL" id="MBP1325869.1"/>
    </source>
</evidence>
<dbReference type="InterPro" id="IPR036390">
    <property type="entry name" value="WH_DNA-bd_sf"/>
</dbReference>
<evidence type="ECO:0000256" key="8">
    <source>
        <dbReference type="ARBA" id="ARBA00023163"/>
    </source>
</evidence>
<keyword evidence="8 9" id="KW-0804">Transcription</keyword>
<keyword evidence="2 9" id="KW-0963">Cytoplasm</keyword>
<sequence>MTHHEPGTGNETPSVGQPPIRVMMVDDDPLIVELHRSYVERVEGFTVVAEAVSARDALAVLLDREACVDLLLLDVTMPAGSGIDVLKHIRARGINTHAIVVSGVRDAEVVRQAVKLGVFQYLLKPFTFATMRDRLEQFRGLHAHEVQATGQTTQHDVDSLFAALRPSHREQLTKGLSGETLRLVTDTLRARGASSAAELAEAAGMSRVAARRYLEHLVSSGSVERAPRHGTPGRPQSEYRWLGE</sequence>
<dbReference type="Pfam" id="PF00072">
    <property type="entry name" value="Response_reg"/>
    <property type="match status" value="1"/>
</dbReference>
<dbReference type="Gene3D" id="3.40.50.2300">
    <property type="match status" value="1"/>
</dbReference>
<evidence type="ECO:0000256" key="4">
    <source>
        <dbReference type="ARBA" id="ARBA00023012"/>
    </source>
</evidence>
<evidence type="ECO:0000256" key="7">
    <source>
        <dbReference type="ARBA" id="ARBA00023159"/>
    </source>
</evidence>
<evidence type="ECO:0000313" key="14">
    <source>
        <dbReference type="Proteomes" id="UP000675163"/>
    </source>
</evidence>
<dbReference type="PANTHER" id="PTHR45526:SF1">
    <property type="entry name" value="TRANSCRIPTIONAL REGULATORY PROTEIN DCUR-RELATED"/>
    <property type="match status" value="1"/>
</dbReference>
<dbReference type="AlphaFoldDB" id="A0A940PV53"/>
<dbReference type="PIRSF" id="PIRSF006171">
    <property type="entry name" value="RR_citrat_malat"/>
    <property type="match status" value="1"/>
</dbReference>
<organism evidence="13 14">
    <name type="scientific">Leucobacter exalbidus</name>
    <dbReference type="NCBI Taxonomy" id="662960"/>
    <lineage>
        <taxon>Bacteria</taxon>
        <taxon>Bacillati</taxon>
        <taxon>Actinomycetota</taxon>
        <taxon>Actinomycetes</taxon>
        <taxon>Micrococcales</taxon>
        <taxon>Microbacteriaceae</taxon>
        <taxon>Leucobacter</taxon>
    </lineage>
</organism>
<gene>
    <name evidence="13" type="ORF">JOF28_001101</name>
</gene>
<dbReference type="GO" id="GO:0000156">
    <property type="term" value="F:phosphorelay response regulator activity"/>
    <property type="evidence" value="ECO:0007669"/>
    <property type="project" value="TreeGrafter"/>
</dbReference>
<dbReference type="PROSITE" id="PS50110">
    <property type="entry name" value="RESPONSE_REGULATORY"/>
    <property type="match status" value="1"/>
</dbReference>
<dbReference type="SMART" id="SM00448">
    <property type="entry name" value="REC"/>
    <property type="match status" value="1"/>
</dbReference>
<dbReference type="RefSeq" id="WP_209704865.1">
    <property type="nucleotide sequence ID" value="NZ_JAFIDA010000001.1"/>
</dbReference>
<dbReference type="GO" id="GO:0005737">
    <property type="term" value="C:cytoplasm"/>
    <property type="evidence" value="ECO:0007669"/>
    <property type="project" value="UniProtKB-SubCell"/>
</dbReference>
<dbReference type="EMBL" id="JAFIDA010000001">
    <property type="protein sequence ID" value="MBP1325869.1"/>
    <property type="molecule type" value="Genomic_DNA"/>
</dbReference>
<keyword evidence="5 9" id="KW-0805">Transcription regulation</keyword>
<evidence type="ECO:0000259" key="12">
    <source>
        <dbReference type="PROSITE" id="PS50110"/>
    </source>
</evidence>
<keyword evidence="4 9" id="KW-0902">Two-component regulatory system</keyword>
<evidence type="ECO:0000256" key="9">
    <source>
        <dbReference type="PIRNR" id="PIRNR006171"/>
    </source>
</evidence>
<dbReference type="InterPro" id="IPR005471">
    <property type="entry name" value="Tscrpt_reg_IclR_N"/>
</dbReference>
<keyword evidence="3 10" id="KW-0597">Phosphoprotein</keyword>
<dbReference type="GO" id="GO:0003677">
    <property type="term" value="F:DNA binding"/>
    <property type="evidence" value="ECO:0007669"/>
    <property type="project" value="UniProtKB-KW"/>
</dbReference>
<feature type="region of interest" description="Disordered" evidence="11">
    <location>
        <begin position="220"/>
        <end position="244"/>
    </location>
</feature>
<evidence type="ECO:0000256" key="1">
    <source>
        <dbReference type="ARBA" id="ARBA00004496"/>
    </source>
</evidence>
<evidence type="ECO:0000256" key="3">
    <source>
        <dbReference type="ARBA" id="ARBA00022553"/>
    </source>
</evidence>
<comment type="subcellular location">
    <subcellularLocation>
        <location evidence="1 9">Cytoplasm</location>
    </subcellularLocation>
</comment>
<dbReference type="InterPro" id="IPR011006">
    <property type="entry name" value="CheY-like_superfamily"/>
</dbReference>
<accession>A0A940PV53</accession>
<dbReference type="SUPFAM" id="SSF46785">
    <property type="entry name" value="Winged helix' DNA-binding domain"/>
    <property type="match status" value="1"/>
</dbReference>
<comment type="caution">
    <text evidence="13">The sequence shown here is derived from an EMBL/GenBank/DDBJ whole genome shotgun (WGS) entry which is preliminary data.</text>
</comment>
<dbReference type="Pfam" id="PF09339">
    <property type="entry name" value="HTH_IclR"/>
    <property type="match status" value="1"/>
</dbReference>
<keyword evidence="14" id="KW-1185">Reference proteome</keyword>
<dbReference type="Gene3D" id="1.10.10.10">
    <property type="entry name" value="Winged helix-like DNA-binding domain superfamily/Winged helix DNA-binding domain"/>
    <property type="match status" value="1"/>
</dbReference>
<evidence type="ECO:0000256" key="11">
    <source>
        <dbReference type="SAM" id="MobiDB-lite"/>
    </source>
</evidence>
<evidence type="ECO:0000256" key="5">
    <source>
        <dbReference type="ARBA" id="ARBA00023015"/>
    </source>
</evidence>
<dbReference type="InterPro" id="IPR024187">
    <property type="entry name" value="Sig_transdc_resp-reg_cit/mal"/>
</dbReference>
<name>A0A940PV53_9MICO</name>
<dbReference type="InterPro" id="IPR001789">
    <property type="entry name" value="Sig_transdc_resp-reg_receiver"/>
</dbReference>
<keyword evidence="7 9" id="KW-0010">Activator</keyword>
<dbReference type="SUPFAM" id="SSF52172">
    <property type="entry name" value="CheY-like"/>
    <property type="match status" value="1"/>
</dbReference>
<dbReference type="InterPro" id="IPR036388">
    <property type="entry name" value="WH-like_DNA-bd_sf"/>
</dbReference>
<dbReference type="PANTHER" id="PTHR45526">
    <property type="entry name" value="TRANSCRIPTIONAL REGULATORY PROTEIN DPIA"/>
    <property type="match status" value="1"/>
</dbReference>
<reference evidence="13" key="1">
    <citation type="submission" date="2021-02" db="EMBL/GenBank/DDBJ databases">
        <title>Sequencing the genomes of 1000 actinobacteria strains.</title>
        <authorList>
            <person name="Klenk H.-P."/>
        </authorList>
    </citation>
    <scope>NUCLEOTIDE SEQUENCE</scope>
    <source>
        <strain evidence="13">DSM 22850</strain>
    </source>
</reference>
<protein>
    <recommendedName>
        <fullName evidence="9">Transcriptional regulatory protein</fullName>
    </recommendedName>
</protein>
<evidence type="ECO:0000256" key="6">
    <source>
        <dbReference type="ARBA" id="ARBA00023125"/>
    </source>
</evidence>
<proteinExistence type="predicted"/>
<dbReference type="InterPro" id="IPR051271">
    <property type="entry name" value="2C-system_Tx_regulators"/>
</dbReference>
<dbReference type="GO" id="GO:0003700">
    <property type="term" value="F:DNA-binding transcription factor activity"/>
    <property type="evidence" value="ECO:0007669"/>
    <property type="project" value="InterPro"/>
</dbReference>